<dbReference type="Gene3D" id="1.10.357.10">
    <property type="entry name" value="Tetracycline Repressor, domain 2"/>
    <property type="match status" value="1"/>
</dbReference>
<evidence type="ECO:0000256" key="1">
    <source>
        <dbReference type="ARBA" id="ARBA00023015"/>
    </source>
</evidence>
<dbReference type="GO" id="GO:0003700">
    <property type="term" value="F:DNA-binding transcription factor activity"/>
    <property type="evidence" value="ECO:0007669"/>
    <property type="project" value="TreeGrafter"/>
</dbReference>
<dbReference type="GO" id="GO:0000976">
    <property type="term" value="F:transcription cis-regulatory region binding"/>
    <property type="evidence" value="ECO:0007669"/>
    <property type="project" value="TreeGrafter"/>
</dbReference>
<organism evidence="6 7">
    <name type="scientific">Gordonia otitidis (strain DSM 44809 / CCUG 52243 / JCM 12355 / NBRC 100426 / IFM 10032)</name>
    <dbReference type="NCBI Taxonomy" id="1108044"/>
    <lineage>
        <taxon>Bacteria</taxon>
        <taxon>Bacillati</taxon>
        <taxon>Actinomycetota</taxon>
        <taxon>Actinomycetes</taxon>
        <taxon>Mycobacteriales</taxon>
        <taxon>Gordoniaceae</taxon>
        <taxon>Gordonia</taxon>
    </lineage>
</organism>
<dbReference type="PROSITE" id="PS50977">
    <property type="entry name" value="HTH_TETR_2"/>
    <property type="match status" value="1"/>
</dbReference>
<accession>H5TPZ5</accession>
<dbReference type="STRING" id="1108044.GOOTI_170_00200"/>
<evidence type="ECO:0000259" key="5">
    <source>
        <dbReference type="PROSITE" id="PS50977"/>
    </source>
</evidence>
<dbReference type="EMBL" id="BAFB01000170">
    <property type="protein sequence ID" value="GAB35553.1"/>
    <property type="molecule type" value="Genomic_DNA"/>
</dbReference>
<feature type="DNA-binding region" description="H-T-H motif" evidence="4">
    <location>
        <begin position="38"/>
        <end position="57"/>
    </location>
</feature>
<keyword evidence="2 4" id="KW-0238">DNA-binding</keyword>
<dbReference type="InterPro" id="IPR050109">
    <property type="entry name" value="HTH-type_TetR-like_transc_reg"/>
</dbReference>
<reference evidence="6" key="1">
    <citation type="submission" date="2012-02" db="EMBL/GenBank/DDBJ databases">
        <title>Whole genome shotgun sequence of Gordonia otitidis NBRC 100426.</title>
        <authorList>
            <person name="Yoshida I."/>
            <person name="Hosoyama A."/>
            <person name="Tsuchikane K."/>
            <person name="Katsumata H."/>
            <person name="Yamazaki S."/>
            <person name="Fujita N."/>
        </authorList>
    </citation>
    <scope>NUCLEOTIDE SEQUENCE [LARGE SCALE GENOMIC DNA]</scope>
    <source>
        <strain evidence="6">NBRC 100426</strain>
    </source>
</reference>
<dbReference type="PANTHER" id="PTHR30055">
    <property type="entry name" value="HTH-TYPE TRANSCRIPTIONAL REGULATOR RUTR"/>
    <property type="match status" value="1"/>
</dbReference>
<evidence type="ECO:0000256" key="2">
    <source>
        <dbReference type="ARBA" id="ARBA00023125"/>
    </source>
</evidence>
<protein>
    <submittedName>
        <fullName evidence="6">TetR family transcriptional regulator</fullName>
    </submittedName>
</protein>
<dbReference type="Pfam" id="PF00440">
    <property type="entry name" value="TetR_N"/>
    <property type="match status" value="1"/>
</dbReference>
<evidence type="ECO:0000313" key="7">
    <source>
        <dbReference type="Proteomes" id="UP000005038"/>
    </source>
</evidence>
<dbReference type="RefSeq" id="WP_007239765.1">
    <property type="nucleotide sequence ID" value="NZ_BAFB01000170.1"/>
</dbReference>
<dbReference type="SUPFAM" id="SSF46689">
    <property type="entry name" value="Homeodomain-like"/>
    <property type="match status" value="1"/>
</dbReference>
<name>H5TPZ5_GORO1</name>
<sequence>MSAPGTDWLADDRARIASTRILDTARDLFVEHGVGAVTMRDIAEAAGCSRATLYRHFPGKRDLMAAYVERETRALARDDAIASSGAPDEQLLAATQAVLHGVRANPALSEWFTADMAATSSQLALLSPAIESVSTGFLRRITSGVSDADLEARAAWLVRVIVSLLSAPEPTAAAERELLTRFVIPTLVTAPI</sequence>
<dbReference type="PRINTS" id="PR00455">
    <property type="entry name" value="HTHTETR"/>
</dbReference>
<comment type="caution">
    <text evidence="6">The sequence shown here is derived from an EMBL/GenBank/DDBJ whole genome shotgun (WGS) entry which is preliminary data.</text>
</comment>
<proteinExistence type="predicted"/>
<evidence type="ECO:0000256" key="3">
    <source>
        <dbReference type="ARBA" id="ARBA00023163"/>
    </source>
</evidence>
<keyword evidence="7" id="KW-1185">Reference proteome</keyword>
<dbReference type="OrthoDB" id="4541857at2"/>
<dbReference type="Proteomes" id="UP000005038">
    <property type="component" value="Unassembled WGS sequence"/>
</dbReference>
<keyword evidence="3" id="KW-0804">Transcription</keyword>
<dbReference type="InterPro" id="IPR001647">
    <property type="entry name" value="HTH_TetR"/>
</dbReference>
<keyword evidence="1" id="KW-0805">Transcription regulation</keyword>
<dbReference type="PANTHER" id="PTHR30055:SF234">
    <property type="entry name" value="HTH-TYPE TRANSCRIPTIONAL REGULATOR BETI"/>
    <property type="match status" value="1"/>
</dbReference>
<evidence type="ECO:0000256" key="4">
    <source>
        <dbReference type="PROSITE-ProRule" id="PRU00335"/>
    </source>
</evidence>
<gene>
    <name evidence="6" type="ORF">GOOTI_170_00200</name>
</gene>
<dbReference type="AlphaFoldDB" id="H5TPZ5"/>
<dbReference type="InterPro" id="IPR009057">
    <property type="entry name" value="Homeodomain-like_sf"/>
</dbReference>
<evidence type="ECO:0000313" key="6">
    <source>
        <dbReference type="EMBL" id="GAB35553.1"/>
    </source>
</evidence>
<feature type="domain" description="HTH tetR-type" evidence="5">
    <location>
        <begin position="15"/>
        <end position="75"/>
    </location>
</feature>